<gene>
    <name evidence="2" type="ORF">FIBSPDRAFT_936877</name>
</gene>
<proteinExistence type="predicted"/>
<dbReference type="EMBL" id="KV417646">
    <property type="protein sequence ID" value="KZP12505.1"/>
    <property type="molecule type" value="Genomic_DNA"/>
</dbReference>
<evidence type="ECO:0000313" key="2">
    <source>
        <dbReference type="EMBL" id="KZP12505.1"/>
    </source>
</evidence>
<sequence>MSGNRVFVSRERKELIFSLADSYKTNEIHMRQLAHDQMVSPAFDEILAFTLSERGVIAHLKSSMRLNARVHENKDSAFRIFATMVSPEAWNLRGGLCAFVKERHSNIAACHGELFRIRALSHTFYNEVVRVLYRHVDLVNSTLEQCASWARQIITRCDLAQLTLTLWLPVCLRWEHDDGDGRLVPILAEQLPKAMRAMANLTSLVLEQPRLSGRPIWIRRKLLDTTYFLGCSFLLKTFRCTFRWPDSELSPFIHEQSQIEDLEIARCCDLTPPLGSTPASFLPNLSIVNISYHPPERISLFAVTALRPLTRLRVCVFASFSVDVIADIIHALAPAEATLTHLDLDCDHIFDSSTSPGENYFVEWLEIIARGLPRLKFLRFSKYIALDPSLNSHWGQPNPWEWLDLPRALSAFKCLETLALDLAVIKETGKGPRKHSQEFAQRCMVSCTTLRCLAITGYPLGSGGREVAELRSPPRNQRRDPERGGGRVTKNRRHAKYSACKFAWLRVATLDLTMARKARRSQNRGPIRANTLSLGRSTLAALDDVLALGERVSFSTSAVSKTASPPDSEDGSLNPNSTSSGRCSSSRRPPSIGNRRVFVITYIGFARNVELQKAGKLEMIEKILAASWLLDNNIQRTQVVAQYWTFVDSLSERISNYDSTQALYEGWATAKEIHVAIHK</sequence>
<dbReference type="OrthoDB" id="613763at2759"/>
<evidence type="ECO:0008006" key="4">
    <source>
        <dbReference type="Google" id="ProtNLM"/>
    </source>
</evidence>
<dbReference type="InterPro" id="IPR032675">
    <property type="entry name" value="LRR_dom_sf"/>
</dbReference>
<dbReference type="AlphaFoldDB" id="A0A166BCR4"/>
<keyword evidence="3" id="KW-1185">Reference proteome</keyword>
<reference evidence="2 3" key="1">
    <citation type="journal article" date="2016" name="Mol. Biol. Evol.">
        <title>Comparative Genomics of Early-Diverging Mushroom-Forming Fungi Provides Insights into the Origins of Lignocellulose Decay Capabilities.</title>
        <authorList>
            <person name="Nagy L.G."/>
            <person name="Riley R."/>
            <person name="Tritt A."/>
            <person name="Adam C."/>
            <person name="Daum C."/>
            <person name="Floudas D."/>
            <person name="Sun H."/>
            <person name="Yadav J.S."/>
            <person name="Pangilinan J."/>
            <person name="Larsson K.H."/>
            <person name="Matsuura K."/>
            <person name="Barry K."/>
            <person name="Labutti K."/>
            <person name="Kuo R."/>
            <person name="Ohm R.A."/>
            <person name="Bhattacharya S.S."/>
            <person name="Shirouzu T."/>
            <person name="Yoshinaga Y."/>
            <person name="Martin F.M."/>
            <person name="Grigoriev I.V."/>
            <person name="Hibbett D.S."/>
        </authorList>
    </citation>
    <scope>NUCLEOTIDE SEQUENCE [LARGE SCALE GENOMIC DNA]</scope>
    <source>
        <strain evidence="2 3">CBS 109695</strain>
    </source>
</reference>
<protein>
    <recommendedName>
        <fullName evidence="4">F-box domain-containing protein</fullName>
    </recommendedName>
</protein>
<organism evidence="2 3">
    <name type="scientific">Athelia psychrophila</name>
    <dbReference type="NCBI Taxonomy" id="1759441"/>
    <lineage>
        <taxon>Eukaryota</taxon>
        <taxon>Fungi</taxon>
        <taxon>Dikarya</taxon>
        <taxon>Basidiomycota</taxon>
        <taxon>Agaricomycotina</taxon>
        <taxon>Agaricomycetes</taxon>
        <taxon>Agaricomycetidae</taxon>
        <taxon>Atheliales</taxon>
        <taxon>Atheliaceae</taxon>
        <taxon>Athelia</taxon>
    </lineage>
</organism>
<dbReference type="Proteomes" id="UP000076532">
    <property type="component" value="Unassembled WGS sequence"/>
</dbReference>
<evidence type="ECO:0000313" key="3">
    <source>
        <dbReference type="Proteomes" id="UP000076532"/>
    </source>
</evidence>
<feature type="compositionally biased region" description="Low complexity" evidence="1">
    <location>
        <begin position="575"/>
        <end position="589"/>
    </location>
</feature>
<feature type="region of interest" description="Disordered" evidence="1">
    <location>
        <begin position="557"/>
        <end position="589"/>
    </location>
</feature>
<dbReference type="SUPFAM" id="SSF52047">
    <property type="entry name" value="RNI-like"/>
    <property type="match status" value="1"/>
</dbReference>
<dbReference type="Gene3D" id="3.80.10.10">
    <property type="entry name" value="Ribonuclease Inhibitor"/>
    <property type="match status" value="1"/>
</dbReference>
<name>A0A166BCR4_9AGAM</name>
<evidence type="ECO:0000256" key="1">
    <source>
        <dbReference type="SAM" id="MobiDB-lite"/>
    </source>
</evidence>
<feature type="region of interest" description="Disordered" evidence="1">
    <location>
        <begin position="465"/>
        <end position="492"/>
    </location>
</feature>
<accession>A0A166BCR4</accession>